<keyword evidence="2" id="KW-0067">ATP-binding</keyword>
<proteinExistence type="predicted"/>
<dbReference type="InterPro" id="IPR027417">
    <property type="entry name" value="P-loop_NTPase"/>
</dbReference>
<keyword evidence="5" id="KW-1185">Reference proteome</keyword>
<evidence type="ECO:0000313" key="4">
    <source>
        <dbReference type="EMBL" id="MDQ0103111.1"/>
    </source>
</evidence>
<dbReference type="EMBL" id="JAUSSW010000007">
    <property type="protein sequence ID" value="MDQ0103111.1"/>
    <property type="molecule type" value="Genomic_DNA"/>
</dbReference>
<evidence type="ECO:0000313" key="5">
    <source>
        <dbReference type="Proteomes" id="UP001244563"/>
    </source>
</evidence>
<keyword evidence="1" id="KW-0547">Nucleotide-binding</keyword>
<gene>
    <name evidence="4" type="ORF">J2T10_002768</name>
</gene>
<dbReference type="InterPro" id="IPR003439">
    <property type="entry name" value="ABC_transporter-like_ATP-bd"/>
</dbReference>
<name>A0ABT9TN62_PAENI</name>
<evidence type="ECO:0000256" key="2">
    <source>
        <dbReference type="ARBA" id="ARBA00022840"/>
    </source>
</evidence>
<dbReference type="Gene3D" id="3.40.50.300">
    <property type="entry name" value="P-loop containing nucleotide triphosphate hydrolases"/>
    <property type="match status" value="1"/>
</dbReference>
<evidence type="ECO:0000259" key="3">
    <source>
        <dbReference type="PROSITE" id="PS50893"/>
    </source>
</evidence>
<evidence type="ECO:0000256" key="1">
    <source>
        <dbReference type="ARBA" id="ARBA00022741"/>
    </source>
</evidence>
<feature type="domain" description="ABC transporter" evidence="3">
    <location>
        <begin position="9"/>
        <end position="214"/>
    </location>
</feature>
<sequence>MTNLGEVLVEAVDVAVSSAGQILLAPISFTLGKGQVLAVVGENGAGKTTLLRALTGVIAVSDGTLLVGGEAVEDRRPTFRSKVAAQIGLPPFARNLTLLEHMALVGASWGSDVATASDKGMSTLSRFGIEKLESRFPHELSSGQTQLFALALTWMRPFEVLVLDEPEQRLDVDRLSMLGDIINETVSEGATVVMASHSESLVRHVATQRVSVGRAE</sequence>
<dbReference type="InterPro" id="IPR003593">
    <property type="entry name" value="AAA+_ATPase"/>
</dbReference>
<reference evidence="4 5" key="1">
    <citation type="submission" date="2023-07" db="EMBL/GenBank/DDBJ databases">
        <title>Sorghum-associated microbial communities from plants grown in Nebraska, USA.</title>
        <authorList>
            <person name="Schachtman D."/>
        </authorList>
    </citation>
    <scope>NUCLEOTIDE SEQUENCE [LARGE SCALE GENOMIC DNA]</scope>
    <source>
        <strain evidence="4 5">CC523</strain>
    </source>
</reference>
<dbReference type="Proteomes" id="UP001244563">
    <property type="component" value="Unassembled WGS sequence"/>
</dbReference>
<dbReference type="PANTHER" id="PTHR43158:SF2">
    <property type="entry name" value="SKFA PEPTIDE EXPORT ATP-BINDING PROTEIN SKFE"/>
    <property type="match status" value="1"/>
</dbReference>
<accession>A0ABT9TN62</accession>
<dbReference type="PANTHER" id="PTHR43158">
    <property type="entry name" value="SKFA PEPTIDE EXPORT ATP-BINDING PROTEIN SKFE"/>
    <property type="match status" value="1"/>
</dbReference>
<dbReference type="SMART" id="SM00382">
    <property type="entry name" value="AAA"/>
    <property type="match status" value="1"/>
</dbReference>
<comment type="caution">
    <text evidence="4">The sequence shown here is derived from an EMBL/GenBank/DDBJ whole genome shotgun (WGS) entry which is preliminary data.</text>
</comment>
<dbReference type="SUPFAM" id="SSF52540">
    <property type="entry name" value="P-loop containing nucleoside triphosphate hydrolases"/>
    <property type="match status" value="1"/>
</dbReference>
<dbReference type="Pfam" id="PF00005">
    <property type="entry name" value="ABC_tran"/>
    <property type="match status" value="1"/>
</dbReference>
<dbReference type="PROSITE" id="PS50893">
    <property type="entry name" value="ABC_TRANSPORTER_2"/>
    <property type="match status" value="1"/>
</dbReference>
<organism evidence="4 5">
    <name type="scientific">Paenarthrobacter nicotinovorans</name>
    <name type="common">Arthrobacter nicotinovorans</name>
    <dbReference type="NCBI Taxonomy" id="29320"/>
    <lineage>
        <taxon>Bacteria</taxon>
        <taxon>Bacillati</taxon>
        <taxon>Actinomycetota</taxon>
        <taxon>Actinomycetes</taxon>
        <taxon>Micrococcales</taxon>
        <taxon>Micrococcaceae</taxon>
        <taxon>Paenarthrobacter</taxon>
    </lineage>
</organism>
<protein>
    <submittedName>
        <fullName evidence="4">ABC-type multidrug transport system ATPase subunit</fullName>
    </submittedName>
</protein>
<dbReference type="RefSeq" id="WP_064723134.1">
    <property type="nucleotide sequence ID" value="NZ_BDDW01000011.1"/>
</dbReference>